<organism evidence="1 2">
    <name type="scientific">Paenibacillus mucilaginosus (strain KNP414)</name>
    <dbReference type="NCBI Taxonomy" id="1036673"/>
    <lineage>
        <taxon>Bacteria</taxon>
        <taxon>Bacillati</taxon>
        <taxon>Bacillota</taxon>
        <taxon>Bacilli</taxon>
        <taxon>Bacillales</taxon>
        <taxon>Paenibacillaceae</taxon>
        <taxon>Paenibacillus</taxon>
    </lineage>
</organism>
<dbReference type="KEGG" id="pms:KNP414_02251"/>
<evidence type="ECO:0000313" key="2">
    <source>
        <dbReference type="Proteomes" id="UP000006620"/>
    </source>
</evidence>
<dbReference type="HOGENOM" id="CLU_3255052_0_0_9"/>
<protein>
    <submittedName>
        <fullName evidence="1">Uncharacterized protein</fullName>
    </submittedName>
</protein>
<sequence length="42" mass="4727">MDFSTCIPSVVSNDTPIVVGHRFTVYNEFLPSYQIFAVGVEF</sequence>
<dbReference type="Proteomes" id="UP000006620">
    <property type="component" value="Chromosome"/>
</dbReference>
<dbReference type="EMBL" id="CP002869">
    <property type="protein sequence ID" value="AEI40812.1"/>
    <property type="molecule type" value="Genomic_DNA"/>
</dbReference>
<dbReference type="AlphaFoldDB" id="F8F582"/>
<reference evidence="2" key="1">
    <citation type="submission" date="2011-06" db="EMBL/GenBank/DDBJ databases">
        <title>Complete genome sequence of Paenibacillus mucilaginosus KNP414.</title>
        <authorList>
            <person name="Wang J."/>
            <person name="Hu S."/>
            <person name="Hu X."/>
            <person name="Zhang B."/>
            <person name="Dong D."/>
            <person name="Zhang S."/>
            <person name="Zhao K."/>
            <person name="Wu D."/>
        </authorList>
    </citation>
    <scope>NUCLEOTIDE SEQUENCE [LARGE SCALE GENOMIC DNA]</scope>
    <source>
        <strain evidence="2">KNP414</strain>
    </source>
</reference>
<reference evidence="1 2" key="2">
    <citation type="journal article" date="2013" name="Genome Announc.">
        <title>Genome Sequence of Growth-Improving Paenibacillus mucilaginosus Strain KNP414.</title>
        <authorList>
            <person name="Lu J.J."/>
            <person name="Wang J.F."/>
            <person name="Hu X.F."/>
        </authorList>
    </citation>
    <scope>NUCLEOTIDE SEQUENCE [LARGE SCALE GENOMIC DNA]</scope>
    <source>
        <strain evidence="1 2">KNP414</strain>
    </source>
</reference>
<accession>F8F582</accession>
<gene>
    <name evidence="1" type="ordered locus">KNP414_02251</name>
</gene>
<name>F8F582_PAEMK</name>
<evidence type="ECO:0000313" key="1">
    <source>
        <dbReference type="EMBL" id="AEI40812.1"/>
    </source>
</evidence>
<proteinExistence type="predicted"/>